<feature type="transmembrane region" description="Helical" evidence="1">
    <location>
        <begin position="355"/>
        <end position="373"/>
    </location>
</feature>
<dbReference type="EMBL" id="CP036280">
    <property type="protein sequence ID" value="QDU70671.1"/>
    <property type="molecule type" value="Genomic_DNA"/>
</dbReference>
<accession>A0A518BUP3</accession>
<feature type="transmembrane region" description="Helical" evidence="1">
    <location>
        <begin position="292"/>
        <end position="312"/>
    </location>
</feature>
<keyword evidence="1" id="KW-1133">Transmembrane helix</keyword>
<dbReference type="OrthoDB" id="3362857at2"/>
<evidence type="ECO:0000313" key="3">
    <source>
        <dbReference type="Proteomes" id="UP000320386"/>
    </source>
</evidence>
<dbReference type="Pfam" id="PF26314">
    <property type="entry name" value="MptA_B_family"/>
    <property type="match status" value="1"/>
</dbReference>
<keyword evidence="1" id="KW-0812">Transmembrane</keyword>
<sequence>MREGMPLSLPVWASAKGVVLAVLCLVMMSLTWVDVVDARLGSLGWLWAGALAGWCCLSWLGWRLGRCDGKAEGFGRAAVVVVLVGLVARVVVSLGTTPVLSDDIWRYIHDGSVLASGANPYAVAPAELGEGERLLPGVVERVNNPGLVTIYLPTSQWVFAGVSRLYEGLPAGWRAWDGLRDHTFRVVFGLADVGVVVALVLLLGAMGRSAWWAALYAWHPLVLAEVSGSGHQDSLGVLGLVVAVWCWVRLLRGGSGVSAAAMGIALAASVLVKPMGLLLVPAMVVSLWGRRGWLGVSVLSGVVTGLAVGLPFVAMDGGVGRLLETGERFVEAWAFNGSAHALLVWALGEKGWADVAAGVLLAGVSLGVAWRGLKPACATGWVLLAALLLSSTAHPWYALWMLPFVVAGGNRVGWLLSLMVLLAYVAHLDGGYELAWWVVWAEYVPVYALLLWVLCRWSAGGADDEAGLGAD</sequence>
<dbReference type="Proteomes" id="UP000320386">
    <property type="component" value="Chromosome"/>
</dbReference>
<gene>
    <name evidence="2" type="ORF">Pan265_05010</name>
</gene>
<feature type="transmembrane region" description="Helical" evidence="1">
    <location>
        <begin position="434"/>
        <end position="454"/>
    </location>
</feature>
<dbReference type="AlphaFoldDB" id="A0A518BUP3"/>
<feature type="transmembrane region" description="Helical" evidence="1">
    <location>
        <begin position="74"/>
        <end position="92"/>
    </location>
</feature>
<feature type="transmembrane region" description="Helical" evidence="1">
    <location>
        <begin position="257"/>
        <end position="280"/>
    </location>
</feature>
<proteinExistence type="predicted"/>
<dbReference type="KEGG" id="mcad:Pan265_05010"/>
<evidence type="ECO:0000313" key="2">
    <source>
        <dbReference type="EMBL" id="QDU70671.1"/>
    </source>
</evidence>
<protein>
    <recommendedName>
        <fullName evidence="4">DUF2029 domain-containing protein</fullName>
    </recommendedName>
</protein>
<evidence type="ECO:0000256" key="1">
    <source>
        <dbReference type="SAM" id="Phobius"/>
    </source>
</evidence>
<feature type="transmembrane region" description="Helical" evidence="1">
    <location>
        <begin position="186"/>
        <end position="204"/>
    </location>
</feature>
<organism evidence="2 3">
    <name type="scientific">Mucisphaera calidilacus</name>
    <dbReference type="NCBI Taxonomy" id="2527982"/>
    <lineage>
        <taxon>Bacteria</taxon>
        <taxon>Pseudomonadati</taxon>
        <taxon>Planctomycetota</taxon>
        <taxon>Phycisphaerae</taxon>
        <taxon>Phycisphaerales</taxon>
        <taxon>Phycisphaeraceae</taxon>
        <taxon>Mucisphaera</taxon>
    </lineage>
</organism>
<feature type="transmembrane region" description="Helical" evidence="1">
    <location>
        <begin position="379"/>
        <end position="400"/>
    </location>
</feature>
<keyword evidence="1" id="KW-0472">Membrane</keyword>
<name>A0A518BUP3_9BACT</name>
<feature type="transmembrane region" description="Helical" evidence="1">
    <location>
        <begin position="12"/>
        <end position="33"/>
    </location>
</feature>
<evidence type="ECO:0008006" key="4">
    <source>
        <dbReference type="Google" id="ProtNLM"/>
    </source>
</evidence>
<feature type="transmembrane region" description="Helical" evidence="1">
    <location>
        <begin position="45"/>
        <end position="62"/>
    </location>
</feature>
<dbReference type="RefSeq" id="WP_145444825.1">
    <property type="nucleotide sequence ID" value="NZ_CP036280.1"/>
</dbReference>
<reference evidence="2 3" key="1">
    <citation type="submission" date="2019-02" db="EMBL/GenBank/DDBJ databases">
        <title>Deep-cultivation of Planctomycetes and their phenomic and genomic characterization uncovers novel biology.</title>
        <authorList>
            <person name="Wiegand S."/>
            <person name="Jogler M."/>
            <person name="Boedeker C."/>
            <person name="Pinto D."/>
            <person name="Vollmers J."/>
            <person name="Rivas-Marin E."/>
            <person name="Kohn T."/>
            <person name="Peeters S.H."/>
            <person name="Heuer A."/>
            <person name="Rast P."/>
            <person name="Oberbeckmann S."/>
            <person name="Bunk B."/>
            <person name="Jeske O."/>
            <person name="Meyerdierks A."/>
            <person name="Storesund J.E."/>
            <person name="Kallscheuer N."/>
            <person name="Luecker S."/>
            <person name="Lage O.M."/>
            <person name="Pohl T."/>
            <person name="Merkel B.J."/>
            <person name="Hornburger P."/>
            <person name="Mueller R.-W."/>
            <person name="Bruemmer F."/>
            <person name="Labrenz M."/>
            <person name="Spormann A.M."/>
            <person name="Op den Camp H."/>
            <person name="Overmann J."/>
            <person name="Amann R."/>
            <person name="Jetten M.S.M."/>
            <person name="Mascher T."/>
            <person name="Medema M.H."/>
            <person name="Devos D.P."/>
            <person name="Kaster A.-K."/>
            <person name="Ovreas L."/>
            <person name="Rohde M."/>
            <person name="Galperin M.Y."/>
            <person name="Jogler C."/>
        </authorList>
    </citation>
    <scope>NUCLEOTIDE SEQUENCE [LARGE SCALE GENOMIC DNA]</scope>
    <source>
        <strain evidence="2 3">Pan265</strain>
    </source>
</reference>
<feature type="transmembrane region" description="Helical" evidence="1">
    <location>
        <begin position="412"/>
        <end position="428"/>
    </location>
</feature>
<keyword evidence="3" id="KW-1185">Reference proteome</keyword>